<dbReference type="AlphaFoldDB" id="A0AAD8JQZ0"/>
<organism evidence="1 2">
    <name type="scientific">Tagetes erecta</name>
    <name type="common">African marigold</name>
    <dbReference type="NCBI Taxonomy" id="13708"/>
    <lineage>
        <taxon>Eukaryota</taxon>
        <taxon>Viridiplantae</taxon>
        <taxon>Streptophyta</taxon>
        <taxon>Embryophyta</taxon>
        <taxon>Tracheophyta</taxon>
        <taxon>Spermatophyta</taxon>
        <taxon>Magnoliopsida</taxon>
        <taxon>eudicotyledons</taxon>
        <taxon>Gunneridae</taxon>
        <taxon>Pentapetalae</taxon>
        <taxon>asterids</taxon>
        <taxon>campanulids</taxon>
        <taxon>Asterales</taxon>
        <taxon>Asteraceae</taxon>
        <taxon>Asteroideae</taxon>
        <taxon>Heliantheae alliance</taxon>
        <taxon>Tageteae</taxon>
        <taxon>Tagetes</taxon>
    </lineage>
</organism>
<proteinExistence type="predicted"/>
<dbReference type="EMBL" id="JAUHHV010000011">
    <property type="protein sequence ID" value="KAK1408278.1"/>
    <property type="molecule type" value="Genomic_DNA"/>
</dbReference>
<sequence length="138" mass="15852">MLDHTSGLLLERRNEDLIAQTEYFNNSTLQMNENRIPELPSQVLNFPMNNNTYLGCTLPPLMENMVDVQKCHLNNGEGSECLIQKDEFNDWVVDQTSQQCPNYLYWDDDHQQIQLGDEKIVSSATNMVPVLSSYPTPL</sequence>
<reference evidence="1" key="1">
    <citation type="journal article" date="2023" name="bioRxiv">
        <title>Improved chromosome-level genome assembly for marigold (Tagetes erecta).</title>
        <authorList>
            <person name="Jiang F."/>
            <person name="Yuan L."/>
            <person name="Wang S."/>
            <person name="Wang H."/>
            <person name="Xu D."/>
            <person name="Wang A."/>
            <person name="Fan W."/>
        </authorList>
    </citation>
    <scope>NUCLEOTIDE SEQUENCE</scope>
    <source>
        <strain evidence="1">WSJ</strain>
        <tissue evidence="1">Leaf</tissue>
    </source>
</reference>
<evidence type="ECO:0000313" key="1">
    <source>
        <dbReference type="EMBL" id="KAK1408278.1"/>
    </source>
</evidence>
<dbReference type="Proteomes" id="UP001229421">
    <property type="component" value="Unassembled WGS sequence"/>
</dbReference>
<gene>
    <name evidence="1" type="ORF">QVD17_39916</name>
</gene>
<comment type="caution">
    <text evidence="1">The sequence shown here is derived from an EMBL/GenBank/DDBJ whole genome shotgun (WGS) entry which is preliminary data.</text>
</comment>
<keyword evidence="2" id="KW-1185">Reference proteome</keyword>
<evidence type="ECO:0000313" key="2">
    <source>
        <dbReference type="Proteomes" id="UP001229421"/>
    </source>
</evidence>
<protein>
    <submittedName>
        <fullName evidence="1">Uncharacterized protein</fullName>
    </submittedName>
</protein>
<accession>A0AAD8JQZ0</accession>
<name>A0AAD8JQZ0_TARER</name>